<dbReference type="EMBL" id="JAMZIH010009051">
    <property type="protein sequence ID" value="KAJ1670840.1"/>
    <property type="molecule type" value="Genomic_DNA"/>
</dbReference>
<protein>
    <submittedName>
        <fullName evidence="1">Uncharacterized protein</fullName>
    </submittedName>
</protein>
<accession>A0ACC1H9T1</accession>
<sequence>MEDFLVIDTQGDQSLANAQERRPAIATQSRHDPSELATEPAEDFIPLDCGK</sequence>
<evidence type="ECO:0000313" key="2">
    <source>
        <dbReference type="Proteomes" id="UP001145114"/>
    </source>
</evidence>
<gene>
    <name evidence="1" type="ORF">EV182_007975</name>
</gene>
<name>A0ACC1H9T1_9FUNG</name>
<comment type="caution">
    <text evidence="1">The sequence shown here is derived from an EMBL/GenBank/DDBJ whole genome shotgun (WGS) entry which is preliminary data.</text>
</comment>
<feature type="non-terminal residue" evidence="1">
    <location>
        <position position="51"/>
    </location>
</feature>
<keyword evidence="2" id="KW-1185">Reference proteome</keyword>
<proteinExistence type="predicted"/>
<dbReference type="Proteomes" id="UP001145114">
    <property type="component" value="Unassembled WGS sequence"/>
</dbReference>
<evidence type="ECO:0000313" key="1">
    <source>
        <dbReference type="EMBL" id="KAJ1670840.1"/>
    </source>
</evidence>
<reference evidence="1" key="1">
    <citation type="submission" date="2022-06" db="EMBL/GenBank/DDBJ databases">
        <title>Phylogenomic reconstructions and comparative analyses of Kickxellomycotina fungi.</title>
        <authorList>
            <person name="Reynolds N.K."/>
            <person name="Stajich J.E."/>
            <person name="Barry K."/>
            <person name="Grigoriev I.V."/>
            <person name="Crous P."/>
            <person name="Smith M.E."/>
        </authorList>
    </citation>
    <scope>NUCLEOTIDE SEQUENCE</scope>
    <source>
        <strain evidence="1">RSA 2271</strain>
    </source>
</reference>
<organism evidence="1 2">
    <name type="scientific">Spiromyces aspiralis</name>
    <dbReference type="NCBI Taxonomy" id="68401"/>
    <lineage>
        <taxon>Eukaryota</taxon>
        <taxon>Fungi</taxon>
        <taxon>Fungi incertae sedis</taxon>
        <taxon>Zoopagomycota</taxon>
        <taxon>Kickxellomycotina</taxon>
        <taxon>Kickxellomycetes</taxon>
        <taxon>Kickxellales</taxon>
        <taxon>Kickxellaceae</taxon>
        <taxon>Spiromyces</taxon>
    </lineage>
</organism>